<evidence type="ECO:0000313" key="4">
    <source>
        <dbReference type="Proteomes" id="UP000007875"/>
    </source>
</evidence>
<evidence type="ECO:0000313" key="3">
    <source>
        <dbReference type="Ensembl" id="ENSCSAVP00000000390.1"/>
    </source>
</evidence>
<reference evidence="3" key="3">
    <citation type="submission" date="2025-09" db="UniProtKB">
        <authorList>
            <consortium name="Ensembl"/>
        </authorList>
    </citation>
    <scope>IDENTIFICATION</scope>
</reference>
<dbReference type="FunCoup" id="H2Y4Z2">
    <property type="interactions" value="1"/>
</dbReference>
<name>H2Y4Z2_CIOSA</name>
<protein>
    <recommendedName>
        <fullName evidence="2">Arrestin C-terminal-like domain-containing protein</fullName>
    </recommendedName>
</protein>
<dbReference type="GO" id="GO:0005737">
    <property type="term" value="C:cytoplasm"/>
    <property type="evidence" value="ECO:0007669"/>
    <property type="project" value="TreeGrafter"/>
</dbReference>
<dbReference type="InterPro" id="IPR011022">
    <property type="entry name" value="Arrestin_C-like"/>
</dbReference>
<reference evidence="4" key="1">
    <citation type="submission" date="2003-08" db="EMBL/GenBank/DDBJ databases">
        <authorList>
            <person name="Birren B."/>
            <person name="Nusbaum C."/>
            <person name="Abebe A."/>
            <person name="Abouelleil A."/>
            <person name="Adekoya E."/>
            <person name="Ait-zahra M."/>
            <person name="Allen N."/>
            <person name="Allen T."/>
            <person name="An P."/>
            <person name="Anderson M."/>
            <person name="Anderson S."/>
            <person name="Arachchi H."/>
            <person name="Armbruster J."/>
            <person name="Bachantsang P."/>
            <person name="Baldwin J."/>
            <person name="Barry A."/>
            <person name="Bayul T."/>
            <person name="Blitshsteyn B."/>
            <person name="Bloom T."/>
            <person name="Blye J."/>
            <person name="Boguslavskiy L."/>
            <person name="Borowsky M."/>
            <person name="Boukhgalter B."/>
            <person name="Brunache A."/>
            <person name="Butler J."/>
            <person name="Calixte N."/>
            <person name="Calvo S."/>
            <person name="Camarata J."/>
            <person name="Campo K."/>
            <person name="Chang J."/>
            <person name="Cheshatsang Y."/>
            <person name="Citroen M."/>
            <person name="Collymore A."/>
            <person name="Considine T."/>
            <person name="Cook A."/>
            <person name="Cooke P."/>
            <person name="Corum B."/>
            <person name="Cuomo C."/>
            <person name="David R."/>
            <person name="Dawoe T."/>
            <person name="Degray S."/>
            <person name="Dodge S."/>
            <person name="Dooley K."/>
            <person name="Dorje P."/>
            <person name="Dorjee K."/>
            <person name="Dorris L."/>
            <person name="Duffey N."/>
            <person name="Dupes A."/>
            <person name="Elkins T."/>
            <person name="Engels R."/>
            <person name="Erickson J."/>
            <person name="Farina A."/>
            <person name="Faro S."/>
            <person name="Ferreira P."/>
            <person name="Fischer H."/>
            <person name="Fitzgerald M."/>
            <person name="Foley K."/>
            <person name="Gage D."/>
            <person name="Galagan J."/>
            <person name="Gearin G."/>
            <person name="Gnerre S."/>
            <person name="Gnirke A."/>
            <person name="Goyette A."/>
            <person name="Graham J."/>
            <person name="Grandbois E."/>
            <person name="Gyaltsen K."/>
            <person name="Hafez N."/>
            <person name="Hagopian D."/>
            <person name="Hagos B."/>
            <person name="Hall J."/>
            <person name="Hatcher B."/>
            <person name="Heller A."/>
            <person name="Higgins H."/>
            <person name="Honan T."/>
            <person name="Horn A."/>
            <person name="Houde N."/>
            <person name="Hughes L."/>
            <person name="Hulme W."/>
            <person name="Husby E."/>
            <person name="Iliev I."/>
            <person name="Jaffe D."/>
            <person name="Jones C."/>
            <person name="Kamal M."/>
            <person name="Kamat A."/>
            <person name="Kamvysselis M."/>
            <person name="Karlsson E."/>
            <person name="Kells C."/>
            <person name="Kieu A."/>
            <person name="Kisner P."/>
            <person name="Kodira C."/>
            <person name="Kulbokas E."/>
            <person name="Labutti K."/>
            <person name="Lama D."/>
            <person name="Landers T."/>
            <person name="Leger J."/>
            <person name="Levine S."/>
            <person name="Lewis D."/>
            <person name="Lewis T."/>
            <person name="Lindblad-toh K."/>
            <person name="Liu X."/>
            <person name="Lokyitsang T."/>
            <person name="Lokyitsang Y."/>
            <person name="Lucien O."/>
            <person name="Lui A."/>
            <person name="Ma L.J."/>
            <person name="Mabbitt R."/>
            <person name="Macdonald J."/>
            <person name="Maclean C."/>
            <person name="Major J."/>
            <person name="Manning J."/>
            <person name="Marabella R."/>
            <person name="Maru K."/>
            <person name="Matthews C."/>
            <person name="Mauceli E."/>
            <person name="Mccarthy M."/>
            <person name="Mcdonough S."/>
            <person name="Mcghee T."/>
            <person name="Meldrim J."/>
            <person name="Meneus L."/>
            <person name="Mesirov J."/>
            <person name="Mihalev A."/>
            <person name="Mihova T."/>
            <person name="Mikkelsen T."/>
            <person name="Mlenga V."/>
            <person name="Moru K."/>
            <person name="Mozes J."/>
            <person name="Mulrain L."/>
            <person name="Munson G."/>
            <person name="Naylor J."/>
            <person name="Newes C."/>
            <person name="Nguyen C."/>
            <person name="Nguyen N."/>
            <person name="Nguyen T."/>
            <person name="Nicol R."/>
            <person name="Nielsen C."/>
            <person name="Nizzari M."/>
            <person name="Norbu C."/>
            <person name="Norbu N."/>
            <person name="O'donnell P."/>
            <person name="Okoawo O."/>
            <person name="O'leary S."/>
            <person name="Omotosho B."/>
            <person name="O'neill K."/>
            <person name="Osman S."/>
            <person name="Parker S."/>
            <person name="Perrin D."/>
            <person name="Phunkhang P."/>
            <person name="Piqani B."/>
            <person name="Purcell S."/>
            <person name="Rachupka T."/>
            <person name="Ramasamy U."/>
            <person name="Rameau R."/>
            <person name="Ray V."/>
            <person name="Raymond C."/>
            <person name="Retta R."/>
            <person name="Richardson S."/>
            <person name="Rise C."/>
            <person name="Rodriguez J."/>
            <person name="Rogers J."/>
            <person name="Rogov P."/>
            <person name="Rutman M."/>
            <person name="Schupbach R."/>
            <person name="Seaman C."/>
            <person name="Settipalli S."/>
            <person name="Sharpe T."/>
            <person name="Sheridan J."/>
            <person name="Sherpa N."/>
            <person name="Shi J."/>
            <person name="Smirnov S."/>
            <person name="Smith C."/>
            <person name="Sougnez C."/>
            <person name="Spencer B."/>
            <person name="Stalker J."/>
            <person name="Stange-thomann N."/>
            <person name="Stavropoulos S."/>
            <person name="Stetson K."/>
            <person name="Stone C."/>
            <person name="Stone S."/>
            <person name="Stubbs M."/>
            <person name="Talamas J."/>
            <person name="Tchuinga P."/>
            <person name="Tenzing P."/>
            <person name="Tesfaye S."/>
            <person name="Theodore J."/>
            <person name="Thoulutsang Y."/>
            <person name="Topham K."/>
            <person name="Towey S."/>
            <person name="Tsamla T."/>
            <person name="Tsomo N."/>
            <person name="Vallee D."/>
            <person name="Vassiliev H."/>
            <person name="Venkataraman V."/>
            <person name="Vinson J."/>
            <person name="Vo A."/>
            <person name="Wade C."/>
            <person name="Wang S."/>
            <person name="Wangchuk T."/>
            <person name="Wangdi T."/>
            <person name="Whittaker C."/>
            <person name="Wilkinson J."/>
            <person name="Wu Y."/>
            <person name="Wyman D."/>
            <person name="Yadav S."/>
            <person name="Yang S."/>
            <person name="Yang X."/>
            <person name="Yeager S."/>
            <person name="Yee E."/>
            <person name="Young G."/>
            <person name="Zainoun J."/>
            <person name="Zembeck L."/>
            <person name="Zimmer A."/>
            <person name="Zody M."/>
            <person name="Lander E."/>
        </authorList>
    </citation>
    <scope>NUCLEOTIDE SEQUENCE [LARGE SCALE GENOMIC DNA]</scope>
</reference>
<dbReference type="PANTHER" id="PTHR11188">
    <property type="entry name" value="ARRESTIN DOMAIN CONTAINING PROTEIN"/>
    <property type="match status" value="1"/>
</dbReference>
<organism evidence="3 4">
    <name type="scientific">Ciona savignyi</name>
    <name type="common">Pacific transparent sea squirt</name>
    <dbReference type="NCBI Taxonomy" id="51511"/>
    <lineage>
        <taxon>Eukaryota</taxon>
        <taxon>Metazoa</taxon>
        <taxon>Chordata</taxon>
        <taxon>Tunicata</taxon>
        <taxon>Ascidiacea</taxon>
        <taxon>Phlebobranchia</taxon>
        <taxon>Cionidae</taxon>
        <taxon>Ciona</taxon>
    </lineage>
</organism>
<dbReference type="Proteomes" id="UP000007875">
    <property type="component" value="Unassembled WGS sequence"/>
</dbReference>
<keyword evidence="4" id="KW-1185">Reference proteome</keyword>
<dbReference type="PANTHER" id="PTHR11188:SF176">
    <property type="entry name" value="ARRESTIN DOMAIN-CONTAINING PROTEIN 1"/>
    <property type="match status" value="1"/>
</dbReference>
<dbReference type="OMA" id="PISEPCV"/>
<dbReference type="Ensembl" id="ENSCSAVT00000000395.1">
    <property type="protein sequence ID" value="ENSCSAVP00000000390.1"/>
    <property type="gene ID" value="ENSCSAVG00000000222.1"/>
</dbReference>
<proteinExistence type="predicted"/>
<dbReference type="SMART" id="SM01017">
    <property type="entry name" value="Arrestin_C"/>
    <property type="match status" value="1"/>
</dbReference>
<dbReference type="HOGENOM" id="CLU_1146860_0_0_1"/>
<dbReference type="Gene3D" id="2.60.40.640">
    <property type="match status" value="1"/>
</dbReference>
<feature type="domain" description="Arrestin C-terminal-like" evidence="2">
    <location>
        <begin position="28"/>
        <end position="158"/>
    </location>
</feature>
<reference evidence="3" key="2">
    <citation type="submission" date="2025-08" db="UniProtKB">
        <authorList>
            <consortium name="Ensembl"/>
        </authorList>
    </citation>
    <scope>IDENTIFICATION</scope>
</reference>
<dbReference type="InterPro" id="IPR014752">
    <property type="entry name" value="Arrestin-like_C"/>
</dbReference>
<evidence type="ECO:0000256" key="1">
    <source>
        <dbReference type="SAM" id="MobiDB-lite"/>
    </source>
</evidence>
<dbReference type="GO" id="GO:0015031">
    <property type="term" value="P:protein transport"/>
    <property type="evidence" value="ECO:0007669"/>
    <property type="project" value="TreeGrafter"/>
</dbReference>
<dbReference type="SUPFAM" id="SSF81296">
    <property type="entry name" value="E set domains"/>
    <property type="match status" value="1"/>
</dbReference>
<dbReference type="InterPro" id="IPR050357">
    <property type="entry name" value="Arrestin_domain-protein"/>
</dbReference>
<dbReference type="eggNOG" id="KOG3780">
    <property type="taxonomic scope" value="Eukaryota"/>
</dbReference>
<dbReference type="InParanoid" id="H2Y4Z2"/>
<dbReference type="InterPro" id="IPR014756">
    <property type="entry name" value="Ig_E-set"/>
</dbReference>
<sequence length="242" mass="26087">MLDLNLIPSARHPATVNDSKTLCCLCCASAPITAQVHIDRMGFVPGEFISINASVENGSTSKLPGTSASIIQQVIFKATTKSRTLSNTVIEMNGLGMDGGKSLQWTNERLQIPAIPPSMLQYCNIIDIQYFLQFMVVTPGTSINLRTKIPLQIGSIPLQGLTPYSVALPSAPPMPGAFPTGETPAPQPPPSDFQPPPPSYMAAVGGEVDIKDDDDNEHMMGGTTFAPQYTYYDWSQSAFTYN</sequence>
<dbReference type="AlphaFoldDB" id="H2Y4Z2"/>
<dbReference type="Pfam" id="PF02752">
    <property type="entry name" value="Arrestin_C"/>
    <property type="match status" value="1"/>
</dbReference>
<feature type="region of interest" description="Disordered" evidence="1">
    <location>
        <begin position="172"/>
        <end position="204"/>
    </location>
</feature>
<feature type="compositionally biased region" description="Pro residues" evidence="1">
    <location>
        <begin position="185"/>
        <end position="199"/>
    </location>
</feature>
<dbReference type="STRING" id="51511.ENSCSAVP00000000390"/>
<dbReference type="GeneTree" id="ENSGT00940000164837"/>
<evidence type="ECO:0000259" key="2">
    <source>
        <dbReference type="SMART" id="SM01017"/>
    </source>
</evidence>
<accession>H2Y4Z2</accession>